<keyword evidence="3 5" id="KW-1133">Transmembrane helix</keyword>
<keyword evidence="2 5" id="KW-0812">Transmembrane</keyword>
<proteinExistence type="predicted"/>
<organism evidence="7 8">
    <name type="scientific">Eiseniibacteriota bacterium</name>
    <dbReference type="NCBI Taxonomy" id="2212470"/>
    <lineage>
        <taxon>Bacteria</taxon>
        <taxon>Candidatus Eiseniibacteriota</taxon>
    </lineage>
</organism>
<accession>A0A948RWU1</accession>
<name>A0A948RWU1_UNCEI</name>
<comment type="caution">
    <text evidence="7">The sequence shown here is derived from an EMBL/GenBank/DDBJ whole genome shotgun (WGS) entry which is preliminary data.</text>
</comment>
<evidence type="ECO:0000256" key="2">
    <source>
        <dbReference type="ARBA" id="ARBA00022692"/>
    </source>
</evidence>
<feature type="transmembrane region" description="Helical" evidence="5">
    <location>
        <begin position="102"/>
        <end position="126"/>
    </location>
</feature>
<feature type="domain" description="Yip1" evidence="6">
    <location>
        <begin position="18"/>
        <end position="154"/>
    </location>
</feature>
<feature type="transmembrane region" description="Helical" evidence="5">
    <location>
        <begin position="138"/>
        <end position="169"/>
    </location>
</feature>
<gene>
    <name evidence="7" type="ORF">KJ970_09125</name>
</gene>
<evidence type="ECO:0000256" key="1">
    <source>
        <dbReference type="ARBA" id="ARBA00004141"/>
    </source>
</evidence>
<sequence length="172" mass="18082">MTFTESIKESLEIVKLNREAYRRTAENPETFTWALVITAIAGVSSGLGPGMIGSAGFVWLPIAALAGLFIGVGIMHLLAMLFGGQGDFMGFVKVCGFGRIVGWAGVIPFVGGLVQLWMLPIVFIALQEHHKLDTAKAVIVLLIPTVVFGLLAIIMGAFIGAAILGGAFLGGH</sequence>
<evidence type="ECO:0000313" key="7">
    <source>
        <dbReference type="EMBL" id="MBU2691079.1"/>
    </source>
</evidence>
<dbReference type="Proteomes" id="UP000777784">
    <property type="component" value="Unassembled WGS sequence"/>
</dbReference>
<keyword evidence="4 5" id="KW-0472">Membrane</keyword>
<reference evidence="7" key="1">
    <citation type="submission" date="2021-05" db="EMBL/GenBank/DDBJ databases">
        <title>Energy efficiency and biological interactions define the core microbiome of deep oligotrophic groundwater.</title>
        <authorList>
            <person name="Mehrshad M."/>
            <person name="Lopez-Fernandez M."/>
            <person name="Bell E."/>
            <person name="Bernier-Latmani R."/>
            <person name="Bertilsson S."/>
            <person name="Dopson M."/>
        </authorList>
    </citation>
    <scope>NUCLEOTIDE SEQUENCE</scope>
    <source>
        <strain evidence="7">Modern_marine.mb.64</strain>
    </source>
</reference>
<dbReference type="GO" id="GO:0016020">
    <property type="term" value="C:membrane"/>
    <property type="evidence" value="ECO:0007669"/>
    <property type="project" value="UniProtKB-SubCell"/>
</dbReference>
<dbReference type="InterPro" id="IPR006977">
    <property type="entry name" value="Yip1_dom"/>
</dbReference>
<feature type="transmembrane region" description="Helical" evidence="5">
    <location>
        <begin position="57"/>
        <end position="82"/>
    </location>
</feature>
<evidence type="ECO:0000256" key="3">
    <source>
        <dbReference type="ARBA" id="ARBA00022989"/>
    </source>
</evidence>
<evidence type="ECO:0000313" key="8">
    <source>
        <dbReference type="Proteomes" id="UP000777784"/>
    </source>
</evidence>
<evidence type="ECO:0000256" key="5">
    <source>
        <dbReference type="SAM" id="Phobius"/>
    </source>
</evidence>
<dbReference type="AlphaFoldDB" id="A0A948RWU1"/>
<comment type="subcellular location">
    <subcellularLocation>
        <location evidence="1">Membrane</location>
        <topology evidence="1">Multi-pass membrane protein</topology>
    </subcellularLocation>
</comment>
<protein>
    <submittedName>
        <fullName evidence="7">YIP1 family protein</fullName>
    </submittedName>
</protein>
<feature type="transmembrane region" description="Helical" evidence="5">
    <location>
        <begin position="31"/>
        <end position="50"/>
    </location>
</feature>
<dbReference type="EMBL" id="JAHJDP010000042">
    <property type="protein sequence ID" value="MBU2691079.1"/>
    <property type="molecule type" value="Genomic_DNA"/>
</dbReference>
<evidence type="ECO:0000259" key="6">
    <source>
        <dbReference type="Pfam" id="PF04893"/>
    </source>
</evidence>
<dbReference type="Pfam" id="PF04893">
    <property type="entry name" value="Yip1"/>
    <property type="match status" value="1"/>
</dbReference>
<evidence type="ECO:0000256" key="4">
    <source>
        <dbReference type="ARBA" id="ARBA00023136"/>
    </source>
</evidence>